<dbReference type="AlphaFoldDB" id="A0A154P2E1"/>
<organism evidence="2 3">
    <name type="scientific">Dufourea novaeangliae</name>
    <name type="common">Sweat bee</name>
    <dbReference type="NCBI Taxonomy" id="178035"/>
    <lineage>
        <taxon>Eukaryota</taxon>
        <taxon>Metazoa</taxon>
        <taxon>Ecdysozoa</taxon>
        <taxon>Arthropoda</taxon>
        <taxon>Hexapoda</taxon>
        <taxon>Insecta</taxon>
        <taxon>Pterygota</taxon>
        <taxon>Neoptera</taxon>
        <taxon>Endopterygota</taxon>
        <taxon>Hymenoptera</taxon>
        <taxon>Apocrita</taxon>
        <taxon>Aculeata</taxon>
        <taxon>Apoidea</taxon>
        <taxon>Anthophila</taxon>
        <taxon>Halictidae</taxon>
        <taxon>Rophitinae</taxon>
        <taxon>Dufourea</taxon>
    </lineage>
</organism>
<dbReference type="Proteomes" id="UP000076502">
    <property type="component" value="Unassembled WGS sequence"/>
</dbReference>
<name>A0A154P2E1_DUFNO</name>
<reference evidence="2 3" key="1">
    <citation type="submission" date="2015-07" db="EMBL/GenBank/DDBJ databases">
        <title>The genome of Dufourea novaeangliae.</title>
        <authorList>
            <person name="Pan H."/>
            <person name="Kapheim K."/>
        </authorList>
    </citation>
    <scope>NUCLEOTIDE SEQUENCE [LARGE SCALE GENOMIC DNA]</scope>
    <source>
        <strain evidence="2">0120121106</strain>
        <tissue evidence="2">Whole body</tissue>
    </source>
</reference>
<evidence type="ECO:0000313" key="3">
    <source>
        <dbReference type="Proteomes" id="UP000076502"/>
    </source>
</evidence>
<gene>
    <name evidence="2" type="ORF">WN55_07432</name>
</gene>
<accession>A0A154P2E1</accession>
<protein>
    <submittedName>
        <fullName evidence="2">Uncharacterized protein</fullName>
    </submittedName>
</protein>
<evidence type="ECO:0000256" key="1">
    <source>
        <dbReference type="SAM" id="MobiDB-lite"/>
    </source>
</evidence>
<keyword evidence="3" id="KW-1185">Reference proteome</keyword>
<feature type="region of interest" description="Disordered" evidence="1">
    <location>
        <begin position="1"/>
        <end position="35"/>
    </location>
</feature>
<proteinExistence type="predicted"/>
<dbReference type="EMBL" id="KQ434805">
    <property type="protein sequence ID" value="KZC06105.1"/>
    <property type="molecule type" value="Genomic_DNA"/>
</dbReference>
<evidence type="ECO:0000313" key="2">
    <source>
        <dbReference type="EMBL" id="KZC06105.1"/>
    </source>
</evidence>
<feature type="compositionally biased region" description="Basic and acidic residues" evidence="1">
    <location>
        <begin position="14"/>
        <end position="35"/>
    </location>
</feature>
<sequence length="223" mass="25154">MRNTADPVRSGIRRRWDEEVDGRPTGRTNARDRNLARHGMSDCVFPAVTSEGAKFSNRQPRQSDLSSGFRREMQAASPVRQVDIVETVTLIARKPAAEEETSLVNIEGIKATLLMEWAFKGRPGIGPFVHRRMTRRIEWRGRGMRWGYCGRRIPTVFNDHRFTGFVFCLKSNHKVAIGADLTMAFAITSFKAPGAVMYNLRPSGLPITSDDIKYKICKDIPGL</sequence>